<evidence type="ECO:0000313" key="3">
    <source>
        <dbReference type="Proteomes" id="UP001176940"/>
    </source>
</evidence>
<evidence type="ECO:0000313" key="2">
    <source>
        <dbReference type="EMBL" id="CAJ0950767.1"/>
    </source>
</evidence>
<feature type="compositionally biased region" description="Polar residues" evidence="1">
    <location>
        <begin position="164"/>
        <end position="175"/>
    </location>
</feature>
<comment type="caution">
    <text evidence="2">The sequence shown here is derived from an EMBL/GenBank/DDBJ whole genome shotgun (WGS) entry which is preliminary data.</text>
</comment>
<proteinExistence type="predicted"/>
<dbReference type="Proteomes" id="UP001176940">
    <property type="component" value="Unassembled WGS sequence"/>
</dbReference>
<sequence>MVKIAARKPLLRTGNKQKRLVWAKEHKEWTLDQWKSMLWSDESKFEIFGSNHRVFVRRRKACCIIVYSEVMSSVPISESEGEYQTPRRLSHLEILDEISDSPMSDDRFSIHPTEEIESRVNQDEIQDLEISVNLEDSWSSTHERAIYTPIASQAFQNRFSILNNEGDSPSTSGGANVSEEALHSKMEEDDGIPEGMEPYLVRRLSCRNIQLPPLAFRLAEQAEWEKKPDCESPQRPTSLALRIPPLIAITAADSTR</sequence>
<dbReference type="Gene3D" id="3.30.420.10">
    <property type="entry name" value="Ribonuclease H-like superfamily/Ribonuclease H"/>
    <property type="match status" value="1"/>
</dbReference>
<keyword evidence="3" id="KW-1185">Reference proteome</keyword>
<protein>
    <recommendedName>
        <fullName evidence="4">Transposase</fullName>
    </recommendedName>
</protein>
<evidence type="ECO:0008006" key="4">
    <source>
        <dbReference type="Google" id="ProtNLM"/>
    </source>
</evidence>
<dbReference type="EMBL" id="CAUEEQ010032201">
    <property type="protein sequence ID" value="CAJ0950767.1"/>
    <property type="molecule type" value="Genomic_DNA"/>
</dbReference>
<reference evidence="2" key="1">
    <citation type="submission" date="2023-07" db="EMBL/GenBank/DDBJ databases">
        <authorList>
            <person name="Stuckert A."/>
        </authorList>
    </citation>
    <scope>NUCLEOTIDE SEQUENCE</scope>
</reference>
<organism evidence="2 3">
    <name type="scientific">Ranitomeya imitator</name>
    <name type="common">mimic poison frog</name>
    <dbReference type="NCBI Taxonomy" id="111125"/>
    <lineage>
        <taxon>Eukaryota</taxon>
        <taxon>Metazoa</taxon>
        <taxon>Chordata</taxon>
        <taxon>Craniata</taxon>
        <taxon>Vertebrata</taxon>
        <taxon>Euteleostomi</taxon>
        <taxon>Amphibia</taxon>
        <taxon>Batrachia</taxon>
        <taxon>Anura</taxon>
        <taxon>Neobatrachia</taxon>
        <taxon>Hyloidea</taxon>
        <taxon>Dendrobatidae</taxon>
        <taxon>Dendrobatinae</taxon>
        <taxon>Ranitomeya</taxon>
    </lineage>
</organism>
<name>A0ABN9LWD1_9NEOB</name>
<accession>A0ABN9LWD1</accession>
<evidence type="ECO:0000256" key="1">
    <source>
        <dbReference type="SAM" id="MobiDB-lite"/>
    </source>
</evidence>
<gene>
    <name evidence="2" type="ORF">RIMI_LOCUS13164779</name>
</gene>
<dbReference type="InterPro" id="IPR036397">
    <property type="entry name" value="RNaseH_sf"/>
</dbReference>
<feature type="region of interest" description="Disordered" evidence="1">
    <location>
        <begin position="164"/>
        <end position="193"/>
    </location>
</feature>